<evidence type="ECO:0000259" key="6">
    <source>
        <dbReference type="PROSITE" id="PS51039"/>
    </source>
</evidence>
<dbReference type="SMART" id="SM00259">
    <property type="entry name" value="ZnF_A20"/>
    <property type="match status" value="1"/>
</dbReference>
<evidence type="ECO:0000256" key="3">
    <source>
        <dbReference type="ARBA" id="ARBA00022833"/>
    </source>
</evidence>
<gene>
    <name evidence="10" type="primary">Aste57867_748</name>
    <name evidence="11" type="synonym">Aste57867_5696</name>
    <name evidence="12" type="synonym">Aste57867_7000</name>
    <name evidence="9" type="ORF">As57867_000747</name>
    <name evidence="8" type="ORF">As57867_005683</name>
    <name evidence="7" type="ORF">As57867_006977</name>
    <name evidence="11" type="ORF">ASTE57867_5696</name>
    <name evidence="12" type="ORF">ASTE57867_7000</name>
    <name evidence="10" type="ORF">ASTE57867_748</name>
</gene>
<dbReference type="InterPro" id="IPR000058">
    <property type="entry name" value="Znf_AN1"/>
</dbReference>
<dbReference type="SUPFAM" id="SSF57716">
    <property type="entry name" value="Glucocorticoid receptor-like (DNA-binding domain)"/>
    <property type="match status" value="1"/>
</dbReference>
<dbReference type="PROSITE" id="PS51036">
    <property type="entry name" value="ZF_A20"/>
    <property type="match status" value="1"/>
</dbReference>
<dbReference type="EMBL" id="CAADRA010000044">
    <property type="protein sequence ID" value="VFT77972.1"/>
    <property type="molecule type" value="Genomic_DNA"/>
</dbReference>
<dbReference type="GO" id="GO:0008270">
    <property type="term" value="F:zinc ion binding"/>
    <property type="evidence" value="ECO:0007669"/>
    <property type="project" value="UniProtKB-KW"/>
</dbReference>
<keyword evidence="2 4" id="KW-0863">Zinc-finger</keyword>
<sequence>MQQQEGAALCTAGCGFFGNAASHGMCSVCWKKTGAKAVPVDAPPASVQVSEATVTTADVSEGAGAATFAAAGAEEEKEAVDAKPVQTNKARCWSCKKKVGLTGIECRCGYVYCGLHRFADQHECSFDYKAADMAVLAKRNPGGGAFNKLDKL</sequence>
<dbReference type="Pfam" id="PF01754">
    <property type="entry name" value="zf-A20"/>
    <property type="match status" value="1"/>
</dbReference>
<feature type="domain" description="AN1-type" evidence="6">
    <location>
        <begin position="86"/>
        <end position="132"/>
    </location>
</feature>
<dbReference type="OrthoDB" id="428577at2759"/>
<reference evidence="10 13" key="1">
    <citation type="submission" date="2019-03" db="EMBL/GenBank/DDBJ databases">
        <authorList>
            <person name="Gaulin E."/>
            <person name="Dumas B."/>
        </authorList>
    </citation>
    <scope>NUCLEOTIDE SEQUENCE [LARGE SCALE GENOMIC DNA]</scope>
    <source>
        <strain evidence="10">CBS 568.67</strain>
    </source>
</reference>
<dbReference type="InterPro" id="IPR050652">
    <property type="entry name" value="AN1_A20_ZnFinger"/>
</dbReference>
<dbReference type="PANTHER" id="PTHR10634">
    <property type="entry name" value="AN1-TYPE ZINC FINGER PROTEIN"/>
    <property type="match status" value="1"/>
</dbReference>
<protein>
    <submittedName>
        <fullName evidence="11">Aste57867_5696 protein</fullName>
    </submittedName>
    <submittedName>
        <fullName evidence="12">Aste57867_7000 protein</fullName>
    </submittedName>
    <submittedName>
        <fullName evidence="10">Aste57867_748 protein</fullName>
    </submittedName>
</protein>
<keyword evidence="13" id="KW-1185">Reference proteome</keyword>
<dbReference type="SMART" id="SM00154">
    <property type="entry name" value="ZnF_AN1"/>
    <property type="match status" value="1"/>
</dbReference>
<dbReference type="GO" id="GO:0003677">
    <property type="term" value="F:DNA binding"/>
    <property type="evidence" value="ECO:0007669"/>
    <property type="project" value="InterPro"/>
</dbReference>
<dbReference type="EMBL" id="CAADRA010002140">
    <property type="protein sequence ID" value="VFT82736.1"/>
    <property type="molecule type" value="Genomic_DNA"/>
</dbReference>
<dbReference type="Proteomes" id="UP000332933">
    <property type="component" value="Unassembled WGS sequence"/>
</dbReference>
<evidence type="ECO:0000313" key="12">
    <source>
        <dbReference type="EMBL" id="VFT83951.1"/>
    </source>
</evidence>
<keyword evidence="3" id="KW-0862">Zinc</keyword>
<organism evidence="10 13">
    <name type="scientific">Aphanomyces stellatus</name>
    <dbReference type="NCBI Taxonomy" id="120398"/>
    <lineage>
        <taxon>Eukaryota</taxon>
        <taxon>Sar</taxon>
        <taxon>Stramenopiles</taxon>
        <taxon>Oomycota</taxon>
        <taxon>Saprolegniomycetes</taxon>
        <taxon>Saprolegniales</taxon>
        <taxon>Verrucalvaceae</taxon>
        <taxon>Aphanomyces</taxon>
    </lineage>
</organism>
<dbReference type="Gene3D" id="1.20.5.4770">
    <property type="match status" value="1"/>
</dbReference>
<feature type="domain" description="A20-type" evidence="5">
    <location>
        <begin position="4"/>
        <end position="38"/>
    </location>
</feature>
<proteinExistence type="predicted"/>
<accession>A0A485K4E8</accession>
<evidence type="ECO:0000313" key="13">
    <source>
        <dbReference type="Proteomes" id="UP000332933"/>
    </source>
</evidence>
<dbReference type="Pfam" id="PF01428">
    <property type="entry name" value="zf-AN1"/>
    <property type="match status" value="1"/>
</dbReference>
<dbReference type="EMBL" id="CAADRA010003550">
    <property type="protein sequence ID" value="VFT83951.1"/>
    <property type="molecule type" value="Genomic_DNA"/>
</dbReference>
<evidence type="ECO:0000313" key="7">
    <source>
        <dbReference type="EMBL" id="KAF0705617.1"/>
    </source>
</evidence>
<evidence type="ECO:0000256" key="1">
    <source>
        <dbReference type="ARBA" id="ARBA00022723"/>
    </source>
</evidence>
<dbReference type="AlphaFoldDB" id="A0A485K4E8"/>
<dbReference type="SUPFAM" id="SSF118310">
    <property type="entry name" value="AN1-like Zinc finger"/>
    <property type="match status" value="1"/>
</dbReference>
<dbReference type="EMBL" id="VJMH01002138">
    <property type="protein sequence ID" value="KAF0709948.1"/>
    <property type="molecule type" value="Genomic_DNA"/>
</dbReference>
<dbReference type="InterPro" id="IPR035896">
    <property type="entry name" value="AN1-like_Znf"/>
</dbReference>
<evidence type="ECO:0000313" key="9">
    <source>
        <dbReference type="EMBL" id="KAF0719858.1"/>
    </source>
</evidence>
<reference evidence="7" key="2">
    <citation type="submission" date="2019-06" db="EMBL/GenBank/DDBJ databases">
        <title>Genomics analysis of Aphanomyces spp. identifies a new class of oomycete effector associated with host adaptation.</title>
        <authorList>
            <person name="Gaulin E."/>
        </authorList>
    </citation>
    <scope>NUCLEOTIDE SEQUENCE</scope>
    <source>
        <strain evidence="7">CBS 578.67</strain>
    </source>
</reference>
<dbReference type="PANTHER" id="PTHR10634:SF149">
    <property type="entry name" value="AN1-TYPE DOMAIN-CONTAINING PROTEIN-RELATED"/>
    <property type="match status" value="1"/>
</dbReference>
<keyword evidence="1" id="KW-0479">Metal-binding</keyword>
<evidence type="ECO:0000259" key="5">
    <source>
        <dbReference type="PROSITE" id="PS51036"/>
    </source>
</evidence>
<dbReference type="InterPro" id="IPR002653">
    <property type="entry name" value="Znf_A20"/>
</dbReference>
<evidence type="ECO:0000256" key="4">
    <source>
        <dbReference type="PROSITE-ProRule" id="PRU00449"/>
    </source>
</evidence>
<dbReference type="EMBL" id="VJMH01003538">
    <property type="protein sequence ID" value="KAF0705617.1"/>
    <property type="molecule type" value="Genomic_DNA"/>
</dbReference>
<dbReference type="EMBL" id="VJMH01000044">
    <property type="protein sequence ID" value="KAF0719858.1"/>
    <property type="molecule type" value="Genomic_DNA"/>
</dbReference>
<dbReference type="Gene3D" id="4.10.1110.10">
    <property type="entry name" value="AN1-like Zinc finger"/>
    <property type="match status" value="1"/>
</dbReference>
<evidence type="ECO:0000313" key="10">
    <source>
        <dbReference type="EMBL" id="VFT77972.1"/>
    </source>
</evidence>
<evidence type="ECO:0000313" key="8">
    <source>
        <dbReference type="EMBL" id="KAF0709948.1"/>
    </source>
</evidence>
<dbReference type="PROSITE" id="PS51039">
    <property type="entry name" value="ZF_AN1"/>
    <property type="match status" value="1"/>
</dbReference>
<evidence type="ECO:0000256" key="2">
    <source>
        <dbReference type="ARBA" id="ARBA00022771"/>
    </source>
</evidence>
<name>A0A485K4E8_9STRA</name>
<evidence type="ECO:0000313" key="11">
    <source>
        <dbReference type="EMBL" id="VFT82736.1"/>
    </source>
</evidence>